<evidence type="ECO:0000313" key="6">
    <source>
        <dbReference type="EMBL" id="PFX12750.1"/>
    </source>
</evidence>
<keyword evidence="7" id="KW-1185">Reference proteome</keyword>
<keyword evidence="2" id="KW-0677">Repeat</keyword>
<dbReference type="Gene3D" id="3.80.10.10">
    <property type="entry name" value="Ribonuclease Inhibitor"/>
    <property type="match status" value="1"/>
</dbReference>
<feature type="region of interest" description="Disordered" evidence="4">
    <location>
        <begin position="520"/>
        <end position="541"/>
    </location>
</feature>
<dbReference type="SMART" id="SM00454">
    <property type="entry name" value="SAM"/>
    <property type="match status" value="1"/>
</dbReference>
<dbReference type="AlphaFoldDB" id="A0A2B4R8C7"/>
<feature type="domain" description="SAM" evidence="5">
    <location>
        <begin position="457"/>
        <end position="515"/>
    </location>
</feature>
<dbReference type="GO" id="GO:0005737">
    <property type="term" value="C:cytoplasm"/>
    <property type="evidence" value="ECO:0007669"/>
    <property type="project" value="TreeGrafter"/>
</dbReference>
<organism evidence="6 7">
    <name type="scientific">Stylophora pistillata</name>
    <name type="common">Smooth cauliflower coral</name>
    <dbReference type="NCBI Taxonomy" id="50429"/>
    <lineage>
        <taxon>Eukaryota</taxon>
        <taxon>Metazoa</taxon>
        <taxon>Cnidaria</taxon>
        <taxon>Anthozoa</taxon>
        <taxon>Hexacorallia</taxon>
        <taxon>Scleractinia</taxon>
        <taxon>Astrocoeniina</taxon>
        <taxon>Pocilloporidae</taxon>
        <taxon>Stylophora</taxon>
    </lineage>
</organism>
<accession>A0A2B4R8C7</accession>
<dbReference type="STRING" id="50429.A0A2B4R8C7"/>
<evidence type="ECO:0000256" key="3">
    <source>
        <dbReference type="SAM" id="Coils"/>
    </source>
</evidence>
<keyword evidence="3" id="KW-0175">Coiled coil</keyword>
<evidence type="ECO:0000256" key="1">
    <source>
        <dbReference type="ARBA" id="ARBA00022614"/>
    </source>
</evidence>
<dbReference type="InterPro" id="IPR032675">
    <property type="entry name" value="LRR_dom_sf"/>
</dbReference>
<proteinExistence type="predicted"/>
<name>A0A2B4R8C7_STYPI</name>
<dbReference type="Gene3D" id="1.10.150.50">
    <property type="entry name" value="Transcription Factor, Ets-1"/>
    <property type="match status" value="1"/>
</dbReference>
<comment type="caution">
    <text evidence="6">The sequence shown here is derived from an EMBL/GenBank/DDBJ whole genome shotgun (WGS) entry which is preliminary data.</text>
</comment>
<evidence type="ECO:0000313" key="7">
    <source>
        <dbReference type="Proteomes" id="UP000225706"/>
    </source>
</evidence>
<dbReference type="OrthoDB" id="1711136at2759"/>
<evidence type="ECO:0000259" key="5">
    <source>
        <dbReference type="PROSITE" id="PS50105"/>
    </source>
</evidence>
<gene>
    <name evidence="6" type="primary">Lrsam1</name>
    <name evidence="6" type="ORF">AWC38_SpisGene23245</name>
</gene>
<dbReference type="PANTHER" id="PTHR48051">
    <property type="match status" value="1"/>
</dbReference>
<reference evidence="7" key="1">
    <citation type="journal article" date="2017" name="bioRxiv">
        <title>Comparative analysis of the genomes of Stylophora pistillata and Acropora digitifera provides evidence for extensive differences between species of corals.</title>
        <authorList>
            <person name="Voolstra C.R."/>
            <person name="Li Y."/>
            <person name="Liew Y.J."/>
            <person name="Baumgarten S."/>
            <person name="Zoccola D."/>
            <person name="Flot J.-F."/>
            <person name="Tambutte S."/>
            <person name="Allemand D."/>
            <person name="Aranda M."/>
        </authorList>
    </citation>
    <scope>NUCLEOTIDE SEQUENCE [LARGE SCALE GENOMIC DNA]</scope>
</reference>
<sequence length="590" mass="67478">MPLFKSRKVLNVQGNKLKTLPTSIGNLASLQSLILQANDLRKLPPEIGNLKSLRTLNVSENSNLPGVPPTLARVRTLETIILDVNTVSFPPRDVAAEGTASIMKYLCKVAEIEYVPPSKHLLNVLGNGTASNTQLCPSPVDDLVAEKRRQQMIEIEKQLHEIDLEQQALAAAANKHRTDLVDKIRMAEAEMDDLTLMQQQQQEVERKKLVSAMAADEQLTNDTVAMILQENERAHKAEMILDEMEKERMRTEQLVKVTQEETEKLRKEEVLVSMARLLESQESQSRLIREYERTRDRTASEAMNEALEEDVRLLGILNEQHDDRDTLISEISKEERAQMEAIQALQLQTDAKHRRITGQISMLQDELVKLTLTELEKKDERQEVERAALESRREALTGLMVQLVGEQQKREDDLMKRLVEMEHKRETGIEDYWLIQYQRLLESKPDTLLAKQCDGVISDILAEAEAQDYASHFARHRITWEMLKTITDQELKELGIHELGVRKAILNVVQERLRFDSKAKEKESKIENPEVPVPQPSMSTTPVAPIVEHRDMTTECVICMDQKPKLQKTANYPLQREVALLLKPSKPCWV</sequence>
<dbReference type="SUPFAM" id="SSF52058">
    <property type="entry name" value="L domain-like"/>
    <property type="match status" value="1"/>
</dbReference>
<dbReference type="SUPFAM" id="SSF47769">
    <property type="entry name" value="SAM/Pointed domain"/>
    <property type="match status" value="1"/>
</dbReference>
<dbReference type="Proteomes" id="UP000225706">
    <property type="component" value="Unassembled WGS sequence"/>
</dbReference>
<keyword evidence="1" id="KW-0433">Leucine-rich repeat</keyword>
<dbReference type="Pfam" id="PF00536">
    <property type="entry name" value="SAM_1"/>
    <property type="match status" value="1"/>
</dbReference>
<dbReference type="PROSITE" id="PS50105">
    <property type="entry name" value="SAM_DOMAIN"/>
    <property type="match status" value="1"/>
</dbReference>
<evidence type="ECO:0000256" key="2">
    <source>
        <dbReference type="ARBA" id="ARBA00022737"/>
    </source>
</evidence>
<evidence type="ECO:0000256" key="4">
    <source>
        <dbReference type="SAM" id="MobiDB-lite"/>
    </source>
</evidence>
<dbReference type="InterPro" id="IPR013761">
    <property type="entry name" value="SAM/pointed_sf"/>
</dbReference>
<dbReference type="EMBL" id="LSMT01001205">
    <property type="protein sequence ID" value="PFX12750.1"/>
    <property type="molecule type" value="Genomic_DNA"/>
</dbReference>
<dbReference type="InterPro" id="IPR001660">
    <property type="entry name" value="SAM"/>
</dbReference>
<dbReference type="PANTHER" id="PTHR48051:SF47">
    <property type="entry name" value="LEUCINE RICH REPEAT AND STERILE ALPHA MOTIF CONTAINING 1"/>
    <property type="match status" value="1"/>
</dbReference>
<dbReference type="InterPro" id="IPR050216">
    <property type="entry name" value="LRR_domain-containing"/>
</dbReference>
<protein>
    <submittedName>
        <fullName evidence="6">E3 ubiquitin-protein ligase LRSAM1</fullName>
    </submittedName>
</protein>
<feature type="coiled-coil region" evidence="3">
    <location>
        <begin position="227"/>
        <end position="268"/>
    </location>
</feature>